<gene>
    <name evidence="1" type="ORF">GURASL_04730</name>
</gene>
<proteinExistence type="predicted"/>
<evidence type="ECO:0000313" key="2">
    <source>
        <dbReference type="Proteomes" id="UP001317705"/>
    </source>
</evidence>
<dbReference type="RefSeq" id="WP_282001555.1">
    <property type="nucleotide sequence ID" value="NZ_AP027151.1"/>
</dbReference>
<accession>A0ABM8EGK7</accession>
<protein>
    <submittedName>
        <fullName evidence="1">Uncharacterized protein</fullName>
    </submittedName>
</protein>
<name>A0ABM8EGK7_9BACT</name>
<keyword evidence="2" id="KW-1185">Reference proteome</keyword>
<dbReference type="Proteomes" id="UP001317705">
    <property type="component" value="Chromosome"/>
</dbReference>
<sequence length="74" mass="8202">MRHPHYDYTLDEALALARSIKYGPLPLPSDPTPEIPKAIGIVGKSLRTCGFNWITGRVALELLRKANGEEVAWS</sequence>
<evidence type="ECO:0000313" key="1">
    <source>
        <dbReference type="EMBL" id="BDV41550.1"/>
    </source>
</evidence>
<dbReference type="EMBL" id="AP027151">
    <property type="protein sequence ID" value="BDV41550.1"/>
    <property type="molecule type" value="Genomic_DNA"/>
</dbReference>
<organism evidence="1 2">
    <name type="scientific">Geotalea uraniireducens</name>
    <dbReference type="NCBI Taxonomy" id="351604"/>
    <lineage>
        <taxon>Bacteria</taxon>
        <taxon>Pseudomonadati</taxon>
        <taxon>Thermodesulfobacteriota</taxon>
        <taxon>Desulfuromonadia</taxon>
        <taxon>Geobacterales</taxon>
        <taxon>Geobacteraceae</taxon>
        <taxon>Geotalea</taxon>
    </lineage>
</organism>
<reference evidence="1 2" key="1">
    <citation type="submission" date="2022-12" db="EMBL/GenBank/DDBJ databases">
        <title>Polyphasic characterization of Geotalea uranireducens NIT-SL11 newly isolated from a complex of sewage sludge and microbially reduced graphene oxide.</title>
        <authorList>
            <person name="Xie L."/>
            <person name="Yoshida N."/>
            <person name="Meng L."/>
        </authorList>
    </citation>
    <scope>NUCLEOTIDE SEQUENCE [LARGE SCALE GENOMIC DNA]</scope>
    <source>
        <strain evidence="1 2">NIT-SL11</strain>
    </source>
</reference>